<keyword evidence="2" id="KW-0378">Hydrolase</keyword>
<dbReference type="GO" id="GO:0005524">
    <property type="term" value="F:ATP binding"/>
    <property type="evidence" value="ECO:0007669"/>
    <property type="project" value="UniProtKB-KW"/>
</dbReference>
<evidence type="ECO:0000313" key="6">
    <source>
        <dbReference type="Proteomes" id="UP000288789"/>
    </source>
</evidence>
<evidence type="ECO:0000256" key="2">
    <source>
        <dbReference type="ARBA" id="ARBA00022801"/>
    </source>
</evidence>
<evidence type="ECO:0000313" key="5">
    <source>
        <dbReference type="EMBL" id="RWU11562.1"/>
    </source>
</evidence>
<dbReference type="Gene3D" id="2.40.100.10">
    <property type="entry name" value="Cyclophilin-like"/>
    <property type="match status" value="1"/>
</dbReference>
<dbReference type="PANTHER" id="PTHR43309:SF4">
    <property type="entry name" value="CARBOXYLTRANSFERASE DOMAIN-CONTAINING PROTEIN"/>
    <property type="match status" value="1"/>
</dbReference>
<dbReference type="InterPro" id="IPR029000">
    <property type="entry name" value="Cyclophilin-like_dom_sf"/>
</dbReference>
<keyword evidence="3" id="KW-0067">ATP-binding</keyword>
<dbReference type="SMART" id="SM00797">
    <property type="entry name" value="AHS2"/>
    <property type="match status" value="1"/>
</dbReference>
<protein>
    <submittedName>
        <fullName evidence="5">Biotin-dependent carboxyltransferase family protein</fullName>
    </submittedName>
</protein>
<gene>
    <name evidence="5" type="ORF">EGC76_04675</name>
</gene>
<dbReference type="PANTHER" id="PTHR43309">
    <property type="entry name" value="5-OXOPROLINASE SUBUNIT C"/>
    <property type="match status" value="1"/>
</dbReference>
<dbReference type="InterPro" id="IPR003778">
    <property type="entry name" value="CT_A_B"/>
</dbReference>
<comment type="caution">
    <text evidence="5">The sequence shown here is derived from an EMBL/GenBank/DDBJ whole genome shotgun (WGS) entry which is preliminary data.</text>
</comment>
<dbReference type="NCBIfam" id="TIGR00724">
    <property type="entry name" value="urea_amlyse_rel"/>
    <property type="match status" value="1"/>
</dbReference>
<keyword evidence="1" id="KW-0547">Nucleotide-binding</keyword>
<organism evidence="5 6">
    <name type="scientific">Pseudidiomarina gelatinasegens</name>
    <dbReference type="NCBI Taxonomy" id="2487740"/>
    <lineage>
        <taxon>Bacteria</taxon>
        <taxon>Pseudomonadati</taxon>
        <taxon>Pseudomonadota</taxon>
        <taxon>Gammaproteobacteria</taxon>
        <taxon>Alteromonadales</taxon>
        <taxon>Idiomarinaceae</taxon>
        <taxon>Pseudidiomarina</taxon>
    </lineage>
</organism>
<keyword evidence="5" id="KW-0808">Transferase</keyword>
<evidence type="ECO:0000256" key="3">
    <source>
        <dbReference type="ARBA" id="ARBA00022840"/>
    </source>
</evidence>
<evidence type="ECO:0000259" key="4">
    <source>
        <dbReference type="SMART" id="SM00797"/>
    </source>
</evidence>
<dbReference type="SUPFAM" id="SSF50891">
    <property type="entry name" value="Cyclophilin-like"/>
    <property type="match status" value="1"/>
</dbReference>
<dbReference type="Pfam" id="PF02626">
    <property type="entry name" value="CT_A_B"/>
    <property type="match status" value="1"/>
</dbReference>
<reference evidence="5 6" key="1">
    <citation type="submission" date="2018-12" db="EMBL/GenBank/DDBJ databases">
        <authorList>
            <person name="Li A."/>
            <person name="Zhang M."/>
            <person name="Zhu H."/>
        </authorList>
    </citation>
    <scope>NUCLEOTIDE SEQUENCE [LARGE SCALE GENOMIC DNA]</scope>
    <source>
        <strain evidence="5 6">R04H25</strain>
    </source>
</reference>
<dbReference type="Proteomes" id="UP000288789">
    <property type="component" value="Unassembled WGS sequence"/>
</dbReference>
<name>A0A451GEP3_9GAMM</name>
<proteinExistence type="predicted"/>
<dbReference type="GO" id="GO:0016740">
    <property type="term" value="F:transferase activity"/>
    <property type="evidence" value="ECO:0007669"/>
    <property type="project" value="UniProtKB-KW"/>
</dbReference>
<dbReference type="AlphaFoldDB" id="A0A451GEP3"/>
<dbReference type="InterPro" id="IPR052708">
    <property type="entry name" value="PxpC"/>
</dbReference>
<evidence type="ECO:0000256" key="1">
    <source>
        <dbReference type="ARBA" id="ARBA00022741"/>
    </source>
</evidence>
<feature type="domain" description="Carboxyltransferase" evidence="4">
    <location>
        <begin position="36"/>
        <end position="319"/>
    </location>
</feature>
<dbReference type="GO" id="GO:0016787">
    <property type="term" value="F:hydrolase activity"/>
    <property type="evidence" value="ECO:0007669"/>
    <property type="project" value="UniProtKB-KW"/>
</dbReference>
<sequence>MTDMNKWLTSSKPGLQIEQPGLLTTLQDWGRFGQLAQGVTRGGPIDERAFLWGNKLLGNKATAAQLEITLGDLTVTALNAGFWVVCGAPVEVTKNDQPQPTWQVFPVAEGDTVTIAAPPRGLRSYLAAAGGIRAKQVLGSVATVMRDGLGGLQGDGRPLKHGDTLNVGEFAQQQVVAHRRPKHAFIPRISATSTLELGVILVAQHGQFSETERAKFFEQTFAVTAKQDRMGVRLHTDQPLTWSHGEIISEPLPIGAIQVPPDGQPIIMLNDCQTLGGYPKIGVLRWSARMALAQATAGTQIRFVRTELSEAQEEVKQAFRFFNLSV</sequence>
<accession>A0A451GEP3</accession>
<keyword evidence="6" id="KW-1185">Reference proteome</keyword>
<dbReference type="OrthoDB" id="9768696at2"/>
<dbReference type="EMBL" id="RSFE01000003">
    <property type="protein sequence ID" value="RWU11562.1"/>
    <property type="molecule type" value="Genomic_DNA"/>
</dbReference>